<name>A0A2T1C8L3_9CYAN</name>
<protein>
    <submittedName>
        <fullName evidence="1">Uncharacterized protein</fullName>
    </submittedName>
</protein>
<dbReference type="AlphaFoldDB" id="A0A2T1C8L3"/>
<dbReference type="EMBL" id="PVWJ01000010">
    <property type="protein sequence ID" value="PSB04610.1"/>
    <property type="molecule type" value="Genomic_DNA"/>
</dbReference>
<evidence type="ECO:0000313" key="1">
    <source>
        <dbReference type="EMBL" id="PSB04610.1"/>
    </source>
</evidence>
<dbReference type="OrthoDB" id="573792at2"/>
<accession>A0A2T1C8L3</accession>
<organism evidence="1 2">
    <name type="scientific">Merismopedia glauca CCAP 1448/3</name>
    <dbReference type="NCBI Taxonomy" id="1296344"/>
    <lineage>
        <taxon>Bacteria</taxon>
        <taxon>Bacillati</taxon>
        <taxon>Cyanobacteriota</taxon>
        <taxon>Cyanophyceae</taxon>
        <taxon>Synechococcales</taxon>
        <taxon>Merismopediaceae</taxon>
        <taxon>Merismopedia</taxon>
    </lineage>
</organism>
<keyword evidence="2" id="KW-1185">Reference proteome</keyword>
<comment type="caution">
    <text evidence="1">The sequence shown here is derived from an EMBL/GenBank/DDBJ whole genome shotgun (WGS) entry which is preliminary data.</text>
</comment>
<proteinExistence type="predicted"/>
<reference evidence="1 2" key="2">
    <citation type="submission" date="2018-03" db="EMBL/GenBank/DDBJ databases">
        <title>The ancient ancestry and fast evolution of plastids.</title>
        <authorList>
            <person name="Moore K.R."/>
            <person name="Magnabosco C."/>
            <person name="Momper L."/>
            <person name="Gold D.A."/>
            <person name="Bosak T."/>
            <person name="Fournier G.P."/>
        </authorList>
    </citation>
    <scope>NUCLEOTIDE SEQUENCE [LARGE SCALE GENOMIC DNA]</scope>
    <source>
        <strain evidence="1 2">CCAP 1448/3</strain>
    </source>
</reference>
<gene>
    <name evidence="1" type="ORF">C7B64_03410</name>
</gene>
<dbReference type="Proteomes" id="UP000238762">
    <property type="component" value="Unassembled WGS sequence"/>
</dbReference>
<evidence type="ECO:0000313" key="2">
    <source>
        <dbReference type="Proteomes" id="UP000238762"/>
    </source>
</evidence>
<dbReference type="RefSeq" id="WP_106287243.1">
    <property type="nucleotide sequence ID" value="NZ_CAWNTC010000177.1"/>
</dbReference>
<sequence length="69" mass="7935">MTQISPQTIYDNLEFIDRIDIAQSAAYRQLAVEALADPELSLEWRKAIADRLNQANNELTIHLVEEDSY</sequence>
<reference evidence="1 2" key="1">
    <citation type="submission" date="2018-02" db="EMBL/GenBank/DDBJ databases">
        <authorList>
            <person name="Cohen D.B."/>
            <person name="Kent A.D."/>
        </authorList>
    </citation>
    <scope>NUCLEOTIDE SEQUENCE [LARGE SCALE GENOMIC DNA]</scope>
    <source>
        <strain evidence="1 2">CCAP 1448/3</strain>
    </source>
</reference>